<proteinExistence type="predicted"/>
<keyword evidence="1" id="KW-0472">Membrane</keyword>
<dbReference type="AlphaFoldDB" id="A0A645F982"/>
<feature type="transmembrane region" description="Helical" evidence="1">
    <location>
        <begin position="58"/>
        <end position="78"/>
    </location>
</feature>
<accession>A0A645F982</accession>
<evidence type="ECO:0000313" key="2">
    <source>
        <dbReference type="EMBL" id="MPN10928.1"/>
    </source>
</evidence>
<organism evidence="2">
    <name type="scientific">bioreactor metagenome</name>
    <dbReference type="NCBI Taxonomy" id="1076179"/>
    <lineage>
        <taxon>unclassified sequences</taxon>
        <taxon>metagenomes</taxon>
        <taxon>ecological metagenomes</taxon>
    </lineage>
</organism>
<name>A0A645F982_9ZZZZ</name>
<gene>
    <name evidence="2" type="ORF">SDC9_158225</name>
</gene>
<keyword evidence="1" id="KW-1133">Transmembrane helix</keyword>
<keyword evidence="1" id="KW-0812">Transmembrane</keyword>
<sequence length="97" mass="10797">MTKKRVLAAVVAILFVLTFVLSFSYIAVEATHHCDGVNCHKCQTIRASFQIIEACVKLPAAVNPVLFAFAAFCILPAFRRIEFRARTLVSLRVKLSN</sequence>
<protein>
    <submittedName>
        <fullName evidence="2">Uncharacterized protein</fullName>
    </submittedName>
</protein>
<dbReference type="EMBL" id="VSSQ01057118">
    <property type="protein sequence ID" value="MPN10928.1"/>
    <property type="molecule type" value="Genomic_DNA"/>
</dbReference>
<comment type="caution">
    <text evidence="2">The sequence shown here is derived from an EMBL/GenBank/DDBJ whole genome shotgun (WGS) entry which is preliminary data.</text>
</comment>
<evidence type="ECO:0000256" key="1">
    <source>
        <dbReference type="SAM" id="Phobius"/>
    </source>
</evidence>
<reference evidence="2" key="1">
    <citation type="submission" date="2019-08" db="EMBL/GenBank/DDBJ databases">
        <authorList>
            <person name="Kucharzyk K."/>
            <person name="Murdoch R.W."/>
            <person name="Higgins S."/>
            <person name="Loffler F."/>
        </authorList>
    </citation>
    <scope>NUCLEOTIDE SEQUENCE</scope>
</reference>